<gene>
    <name evidence="1" type="ORF">GGI18_006270</name>
</gene>
<keyword evidence="2" id="KW-1185">Reference proteome</keyword>
<evidence type="ECO:0000313" key="2">
    <source>
        <dbReference type="Proteomes" id="UP001140066"/>
    </source>
</evidence>
<feature type="non-terminal residue" evidence="1">
    <location>
        <position position="100"/>
    </location>
</feature>
<organism evidence="1 2">
    <name type="scientific">Coemansia linderi</name>
    <dbReference type="NCBI Taxonomy" id="2663919"/>
    <lineage>
        <taxon>Eukaryota</taxon>
        <taxon>Fungi</taxon>
        <taxon>Fungi incertae sedis</taxon>
        <taxon>Zoopagomycota</taxon>
        <taxon>Kickxellomycotina</taxon>
        <taxon>Kickxellomycetes</taxon>
        <taxon>Kickxellales</taxon>
        <taxon>Kickxellaceae</taxon>
        <taxon>Coemansia</taxon>
    </lineage>
</organism>
<protein>
    <submittedName>
        <fullName evidence="1">Uncharacterized protein</fullName>
    </submittedName>
</protein>
<proteinExistence type="predicted"/>
<dbReference type="EMBL" id="JANBUK010004050">
    <property type="protein sequence ID" value="KAJ2765177.1"/>
    <property type="molecule type" value="Genomic_DNA"/>
</dbReference>
<comment type="caution">
    <text evidence="1">The sequence shown here is derived from an EMBL/GenBank/DDBJ whole genome shotgun (WGS) entry which is preliminary data.</text>
</comment>
<evidence type="ECO:0000313" key="1">
    <source>
        <dbReference type="EMBL" id="KAJ2765177.1"/>
    </source>
</evidence>
<dbReference type="Proteomes" id="UP001140066">
    <property type="component" value="Unassembled WGS sequence"/>
</dbReference>
<name>A0ACC1JQD8_9FUNG</name>
<reference evidence="1" key="1">
    <citation type="submission" date="2022-07" db="EMBL/GenBank/DDBJ databases">
        <title>Phylogenomic reconstructions and comparative analyses of Kickxellomycotina fungi.</title>
        <authorList>
            <person name="Reynolds N.K."/>
            <person name="Stajich J.E."/>
            <person name="Barry K."/>
            <person name="Grigoriev I.V."/>
            <person name="Crous P."/>
            <person name="Smith M.E."/>
        </authorList>
    </citation>
    <scope>NUCLEOTIDE SEQUENCE</scope>
    <source>
        <strain evidence="1">BCRC 34191</strain>
    </source>
</reference>
<accession>A0ACC1JQD8</accession>
<sequence>MEHSALTDDFVTEADLVESTELTDDRKRELLSQRFARTASSGDVIALERLWERCQGSKWVDIDYRDDQGSTPLICASCFQHSHIAELLLSYGASVNLQDK</sequence>